<feature type="region of interest" description="Disordered" evidence="1">
    <location>
        <begin position="1"/>
        <end position="72"/>
    </location>
</feature>
<reference evidence="2" key="1">
    <citation type="submission" date="2022-07" db="EMBL/GenBank/DDBJ databases">
        <authorList>
            <person name="Macas J."/>
            <person name="Novak P."/>
            <person name="Neumann P."/>
        </authorList>
    </citation>
    <scope>NUCLEOTIDE SEQUENCE</scope>
</reference>
<organism evidence="2 3">
    <name type="scientific">Cuscuta epithymum</name>
    <dbReference type="NCBI Taxonomy" id="186058"/>
    <lineage>
        <taxon>Eukaryota</taxon>
        <taxon>Viridiplantae</taxon>
        <taxon>Streptophyta</taxon>
        <taxon>Embryophyta</taxon>
        <taxon>Tracheophyta</taxon>
        <taxon>Spermatophyta</taxon>
        <taxon>Magnoliopsida</taxon>
        <taxon>eudicotyledons</taxon>
        <taxon>Gunneridae</taxon>
        <taxon>Pentapetalae</taxon>
        <taxon>asterids</taxon>
        <taxon>lamiids</taxon>
        <taxon>Solanales</taxon>
        <taxon>Convolvulaceae</taxon>
        <taxon>Cuscuteae</taxon>
        <taxon>Cuscuta</taxon>
        <taxon>Cuscuta subgen. Cuscuta</taxon>
    </lineage>
</organism>
<sequence length="98" mass="11283">MRRSRSERKSGGNKRKEDERMMRSRDNRRRDLQNLSRSCTVPRSRRPSRVSFAVSSDLPPRHLPASSDSASHIRIPPPLFCQGAAPTVEREAWLGNWV</sequence>
<feature type="compositionally biased region" description="Low complexity" evidence="1">
    <location>
        <begin position="33"/>
        <end position="42"/>
    </location>
</feature>
<dbReference type="Proteomes" id="UP001152523">
    <property type="component" value="Unassembled WGS sequence"/>
</dbReference>
<protein>
    <submittedName>
        <fullName evidence="2">Uncharacterized protein</fullName>
    </submittedName>
</protein>
<gene>
    <name evidence="2" type="ORF">CEPIT_LOCUS34015</name>
</gene>
<proteinExistence type="predicted"/>
<evidence type="ECO:0000313" key="3">
    <source>
        <dbReference type="Proteomes" id="UP001152523"/>
    </source>
</evidence>
<evidence type="ECO:0000313" key="2">
    <source>
        <dbReference type="EMBL" id="CAH9134794.1"/>
    </source>
</evidence>
<comment type="caution">
    <text evidence="2">The sequence shown here is derived from an EMBL/GenBank/DDBJ whole genome shotgun (WGS) entry which is preliminary data.</text>
</comment>
<name>A0AAV0FHU7_9ASTE</name>
<dbReference type="EMBL" id="CAMAPF010000984">
    <property type="protein sequence ID" value="CAH9134794.1"/>
    <property type="molecule type" value="Genomic_DNA"/>
</dbReference>
<keyword evidence="3" id="KW-1185">Reference proteome</keyword>
<dbReference type="AlphaFoldDB" id="A0AAV0FHU7"/>
<accession>A0AAV0FHU7</accession>
<evidence type="ECO:0000256" key="1">
    <source>
        <dbReference type="SAM" id="MobiDB-lite"/>
    </source>
</evidence>
<feature type="compositionally biased region" description="Basic and acidic residues" evidence="1">
    <location>
        <begin position="7"/>
        <end position="32"/>
    </location>
</feature>